<gene>
    <name evidence="3" type="ORF">BBJ29_008218</name>
</gene>
<evidence type="ECO:0000256" key="1">
    <source>
        <dbReference type="SAM" id="MobiDB-lite"/>
    </source>
</evidence>
<dbReference type="EMBL" id="MBAD02001578">
    <property type="protein sequence ID" value="RLN53424.1"/>
    <property type="molecule type" value="Genomic_DNA"/>
</dbReference>
<dbReference type="SMART" id="SM01187">
    <property type="entry name" value="Elicitin"/>
    <property type="match status" value="1"/>
</dbReference>
<keyword evidence="2" id="KW-0732">Signal</keyword>
<evidence type="ECO:0000256" key="2">
    <source>
        <dbReference type="SAM" id="SignalP"/>
    </source>
</evidence>
<evidence type="ECO:0000313" key="4">
    <source>
        <dbReference type="Proteomes" id="UP000284657"/>
    </source>
</evidence>
<feature type="compositionally biased region" description="Low complexity" evidence="1">
    <location>
        <begin position="110"/>
        <end position="149"/>
    </location>
</feature>
<dbReference type="Proteomes" id="UP000284657">
    <property type="component" value="Unassembled WGS sequence"/>
</dbReference>
<proteinExistence type="predicted"/>
<feature type="region of interest" description="Disordered" evidence="1">
    <location>
        <begin position="101"/>
        <end position="162"/>
    </location>
</feature>
<evidence type="ECO:0008006" key="5">
    <source>
        <dbReference type="Google" id="ProtNLM"/>
    </source>
</evidence>
<reference evidence="3 4" key="1">
    <citation type="submission" date="2018-07" db="EMBL/GenBank/DDBJ databases">
        <title>Genome sequencing of oomycete isolates from Chile give support for New Zealand origin for Phytophthora kernoviae and make available the first Nothophytophthora sp. genome.</title>
        <authorList>
            <person name="Studholme D.J."/>
            <person name="Sanfuentes E."/>
            <person name="Panda P."/>
            <person name="Hill R."/>
            <person name="Sambles C."/>
            <person name="Grant M."/>
            <person name="Williams N.M."/>
            <person name="Mcdougal R.L."/>
        </authorList>
    </citation>
    <scope>NUCLEOTIDE SEQUENCE [LARGE SCALE GENOMIC DNA]</scope>
    <source>
        <strain evidence="3">Chile7</strain>
    </source>
</reference>
<dbReference type="InterPro" id="IPR002200">
    <property type="entry name" value="Elicitin"/>
</dbReference>
<evidence type="ECO:0000313" key="3">
    <source>
        <dbReference type="EMBL" id="RLN53424.1"/>
    </source>
</evidence>
<name>A0A421FWJ5_9STRA</name>
<accession>A0A421FWJ5</accession>
<feature type="chain" id="PRO_5019113621" description="Elicitin-like protein" evidence="2">
    <location>
        <begin position="25"/>
        <end position="162"/>
    </location>
</feature>
<feature type="signal peptide" evidence="2">
    <location>
        <begin position="1"/>
        <end position="24"/>
    </location>
</feature>
<sequence>MVSIRSSISLLVACALPLQGQADAAACGADNYSEVTAAVQTLRTNCASWAAYLANGGVWQCDSTCKQSVVNLVDTLPDCEWDGPYGQNYKNNVEELVARCETELPSSDVSTTAPTSTSATPTGSTNNSTETTSVSASTPATTAPSTKTDTNTKTDTDTKTDT</sequence>
<feature type="non-terminal residue" evidence="3">
    <location>
        <position position="162"/>
    </location>
</feature>
<dbReference type="GO" id="GO:0005576">
    <property type="term" value="C:extracellular region"/>
    <property type="evidence" value="ECO:0007669"/>
    <property type="project" value="InterPro"/>
</dbReference>
<feature type="compositionally biased region" description="Basic and acidic residues" evidence="1">
    <location>
        <begin position="150"/>
        <end position="162"/>
    </location>
</feature>
<comment type="caution">
    <text evidence="3">The sequence shown here is derived from an EMBL/GenBank/DDBJ whole genome shotgun (WGS) entry which is preliminary data.</text>
</comment>
<organism evidence="3 4">
    <name type="scientific">Phytophthora kernoviae</name>
    <dbReference type="NCBI Taxonomy" id="325452"/>
    <lineage>
        <taxon>Eukaryota</taxon>
        <taxon>Sar</taxon>
        <taxon>Stramenopiles</taxon>
        <taxon>Oomycota</taxon>
        <taxon>Peronosporomycetes</taxon>
        <taxon>Peronosporales</taxon>
        <taxon>Peronosporaceae</taxon>
        <taxon>Phytophthora</taxon>
    </lineage>
</organism>
<dbReference type="AlphaFoldDB" id="A0A421FWJ5"/>
<protein>
    <recommendedName>
        <fullName evidence="5">Elicitin-like protein</fullName>
    </recommendedName>
</protein>